<dbReference type="RefSeq" id="WP_090802432.1">
    <property type="nucleotide sequence ID" value="NZ_FNKX01000001.1"/>
</dbReference>
<protein>
    <submittedName>
        <fullName evidence="1">Uncharacterized protein</fullName>
    </submittedName>
</protein>
<accession>A0A1H1D8K1</accession>
<keyword evidence="2" id="KW-1185">Reference proteome</keyword>
<proteinExistence type="predicted"/>
<dbReference type="EMBL" id="FNKX01000001">
    <property type="protein sequence ID" value="SDQ72895.1"/>
    <property type="molecule type" value="Genomic_DNA"/>
</dbReference>
<dbReference type="AlphaFoldDB" id="A0A1H1D8K1"/>
<gene>
    <name evidence="1" type="ORF">SAMN05445850_1560</name>
</gene>
<reference evidence="2" key="1">
    <citation type="submission" date="2016-10" db="EMBL/GenBank/DDBJ databases">
        <authorList>
            <person name="Varghese N."/>
            <person name="Submissions S."/>
        </authorList>
    </citation>
    <scope>NUCLEOTIDE SEQUENCE [LARGE SCALE GENOMIC DNA]</scope>
    <source>
        <strain evidence="2">DUS833</strain>
    </source>
</reference>
<name>A0A1H1D8K1_9BURK</name>
<evidence type="ECO:0000313" key="1">
    <source>
        <dbReference type="EMBL" id="SDQ72895.1"/>
    </source>
</evidence>
<organism evidence="1 2">
    <name type="scientific">Paraburkholderia tuberum</name>
    <dbReference type="NCBI Taxonomy" id="157910"/>
    <lineage>
        <taxon>Bacteria</taxon>
        <taxon>Pseudomonadati</taxon>
        <taxon>Pseudomonadota</taxon>
        <taxon>Betaproteobacteria</taxon>
        <taxon>Burkholderiales</taxon>
        <taxon>Burkholderiaceae</taxon>
        <taxon>Paraburkholderia</taxon>
    </lineage>
</organism>
<dbReference type="Proteomes" id="UP000199365">
    <property type="component" value="Unassembled WGS sequence"/>
</dbReference>
<evidence type="ECO:0000313" key="2">
    <source>
        <dbReference type="Proteomes" id="UP000199365"/>
    </source>
</evidence>
<sequence>MQQKFNGNIGQVAGRHVKTNSAQSNVSVHIHNEPKPSYISDRQRSAIARKAYQIQAKTQTDKLMVYRRLMTVFKFPNMDEMPRDVYQRAMSYLEVWLRNGTTEPASARATSRNPVHAADTSRHDAIEGASNALAPVKPVVVDPPILAQTAATIAQAPGKQTPWRAVAVACGVIAALAAVTHVVVERSAASAQLPAAPQCEYGGHHYSIGSVVLQAGLRQQCVTTGENGATWEKLSAGRRVAGK</sequence>